<keyword evidence="1" id="KW-0812">Transmembrane</keyword>
<comment type="caution">
    <text evidence="3">The sequence shown here is derived from an EMBL/GenBank/DDBJ whole genome shotgun (WGS) entry which is preliminary data.</text>
</comment>
<evidence type="ECO:0000313" key="3">
    <source>
        <dbReference type="EMBL" id="MFD1020831.1"/>
    </source>
</evidence>
<keyword evidence="1" id="KW-0472">Membrane</keyword>
<keyword evidence="1" id="KW-1133">Transmembrane helix</keyword>
<reference evidence="4" key="1">
    <citation type="journal article" date="2019" name="Int. J. Syst. Evol. Microbiol.">
        <title>The Global Catalogue of Microorganisms (GCM) 10K type strain sequencing project: providing services to taxonomists for standard genome sequencing and annotation.</title>
        <authorList>
            <consortium name="The Broad Institute Genomics Platform"/>
            <consortium name="The Broad Institute Genome Sequencing Center for Infectious Disease"/>
            <person name="Wu L."/>
            <person name="Ma J."/>
        </authorList>
    </citation>
    <scope>NUCLEOTIDE SEQUENCE [LARGE SCALE GENOMIC DNA]</scope>
    <source>
        <strain evidence="4">CCUG 56607</strain>
    </source>
</reference>
<dbReference type="Gene3D" id="3.90.79.10">
    <property type="entry name" value="Nucleoside Triphosphate Pyrophosphohydrolase"/>
    <property type="match status" value="1"/>
</dbReference>
<keyword evidence="4" id="KW-1185">Reference proteome</keyword>
<name>A0ABW3L4V7_9BACI</name>
<accession>A0ABW3L4V7</accession>
<evidence type="ECO:0000313" key="4">
    <source>
        <dbReference type="Proteomes" id="UP001596990"/>
    </source>
</evidence>
<feature type="domain" description="Nudix hydrolase" evidence="2">
    <location>
        <begin position="126"/>
        <end position="256"/>
    </location>
</feature>
<feature type="transmembrane region" description="Helical" evidence="1">
    <location>
        <begin position="12"/>
        <end position="30"/>
    </location>
</feature>
<feature type="transmembrane region" description="Helical" evidence="1">
    <location>
        <begin position="57"/>
        <end position="81"/>
    </location>
</feature>
<dbReference type="SUPFAM" id="SSF55811">
    <property type="entry name" value="Nudix"/>
    <property type="match status" value="1"/>
</dbReference>
<proteinExistence type="predicted"/>
<organism evidence="3 4">
    <name type="scientific">Thalassobacillus hwangdonensis</name>
    <dbReference type="NCBI Taxonomy" id="546108"/>
    <lineage>
        <taxon>Bacteria</taxon>
        <taxon>Bacillati</taxon>
        <taxon>Bacillota</taxon>
        <taxon>Bacilli</taxon>
        <taxon>Bacillales</taxon>
        <taxon>Bacillaceae</taxon>
        <taxon>Thalassobacillus</taxon>
    </lineage>
</organism>
<sequence>MKKVDYQRIATLTSVIGGIGLLLICTSVYFGEKLAVNWLNGRGGSDPGAYQIVFQSYINIFLIMGSALFVLGFVFTCIALYKMKQIRVHSDKKPSEEAVEVTTYVNWGSDHVKLTWKPSSTLPNRNLITSVHGICFSEDQVMLVHLKDRGWDLPGGRIKETESPEQCLKREVMEEGYVSGEASLLGYIIVDHTENQNWKADYPYPKIGFQVFYRMDISEVHTFEAENESITRVFIDKEKVAEHHHEWNVIYEAILDEATKHSPTK</sequence>
<dbReference type="InterPro" id="IPR000086">
    <property type="entry name" value="NUDIX_hydrolase_dom"/>
</dbReference>
<dbReference type="InterPro" id="IPR015797">
    <property type="entry name" value="NUDIX_hydrolase-like_dom_sf"/>
</dbReference>
<dbReference type="PROSITE" id="PS51462">
    <property type="entry name" value="NUDIX"/>
    <property type="match status" value="1"/>
</dbReference>
<evidence type="ECO:0000256" key="1">
    <source>
        <dbReference type="SAM" id="Phobius"/>
    </source>
</evidence>
<dbReference type="EMBL" id="JBHTKL010000006">
    <property type="protein sequence ID" value="MFD1020831.1"/>
    <property type="molecule type" value="Genomic_DNA"/>
</dbReference>
<dbReference type="Proteomes" id="UP001596990">
    <property type="component" value="Unassembled WGS sequence"/>
</dbReference>
<dbReference type="Pfam" id="PF00293">
    <property type="entry name" value="NUDIX"/>
    <property type="match status" value="1"/>
</dbReference>
<gene>
    <name evidence="3" type="ORF">ACFQ2J_16710</name>
</gene>
<dbReference type="RefSeq" id="WP_386063207.1">
    <property type="nucleotide sequence ID" value="NZ_JBHTKL010000006.1"/>
</dbReference>
<evidence type="ECO:0000259" key="2">
    <source>
        <dbReference type="PROSITE" id="PS51462"/>
    </source>
</evidence>
<protein>
    <submittedName>
        <fullName evidence="3">NUDIX domain-containing protein</fullName>
    </submittedName>
</protein>